<protein>
    <recommendedName>
        <fullName evidence="1">Aldehyde ferredoxin oxidoreductase C-terminal domain-containing protein</fullName>
    </recommendedName>
</protein>
<dbReference type="AlphaFoldDB" id="X1C9C4"/>
<dbReference type="InterPro" id="IPR036021">
    <property type="entry name" value="Tungsten_al_ferr_oxy-like_C"/>
</dbReference>
<accession>X1C9C4</accession>
<evidence type="ECO:0000259" key="1">
    <source>
        <dbReference type="Pfam" id="PF01314"/>
    </source>
</evidence>
<organism evidence="2">
    <name type="scientific">marine sediment metagenome</name>
    <dbReference type="NCBI Taxonomy" id="412755"/>
    <lineage>
        <taxon>unclassified sequences</taxon>
        <taxon>metagenomes</taxon>
        <taxon>ecological metagenomes</taxon>
    </lineage>
</organism>
<proteinExistence type="predicted"/>
<dbReference type="InterPro" id="IPR001203">
    <property type="entry name" value="OxRdtase_Ald_Fedxn_C"/>
</dbReference>
<sequence>MQDIGMEHKGLEFSEYVTKESLAQQGGYGLTNKGPQHDEAWLIFDDVIRNSIPTFEDKAKALRFFPYWRTWFSLNGLCKLPWNDIQPLSQREYPIKDPKTGELVRAKIPDHVKWYTEYFSAVTGRQSTTDDLLKRTC</sequence>
<gene>
    <name evidence="2" type="ORF">S01H4_23086</name>
</gene>
<dbReference type="Gene3D" id="1.10.599.10">
    <property type="entry name" value="Aldehyde Ferredoxin Oxidoreductase Protein, subunit A, domain 3"/>
    <property type="match status" value="1"/>
</dbReference>
<name>X1C9C4_9ZZZZ</name>
<dbReference type="Pfam" id="PF01314">
    <property type="entry name" value="AFOR_C"/>
    <property type="match status" value="1"/>
</dbReference>
<dbReference type="EMBL" id="BART01010668">
    <property type="protein sequence ID" value="GAG89872.1"/>
    <property type="molecule type" value="Genomic_DNA"/>
</dbReference>
<evidence type="ECO:0000313" key="2">
    <source>
        <dbReference type="EMBL" id="GAG89872.1"/>
    </source>
</evidence>
<dbReference type="SUPFAM" id="SSF48310">
    <property type="entry name" value="Aldehyde ferredoxin oxidoreductase, C-terminal domains"/>
    <property type="match status" value="1"/>
</dbReference>
<feature type="domain" description="Aldehyde ferredoxin oxidoreductase C-terminal" evidence="1">
    <location>
        <begin position="2"/>
        <end position="134"/>
    </location>
</feature>
<reference evidence="2" key="1">
    <citation type="journal article" date="2014" name="Front. Microbiol.">
        <title>High frequency of phylogenetically diverse reductive dehalogenase-homologous genes in deep subseafloor sedimentary metagenomes.</title>
        <authorList>
            <person name="Kawai M."/>
            <person name="Futagami T."/>
            <person name="Toyoda A."/>
            <person name="Takaki Y."/>
            <person name="Nishi S."/>
            <person name="Hori S."/>
            <person name="Arai W."/>
            <person name="Tsubouchi T."/>
            <person name="Morono Y."/>
            <person name="Uchiyama I."/>
            <person name="Ito T."/>
            <person name="Fujiyama A."/>
            <person name="Inagaki F."/>
            <person name="Takami H."/>
        </authorList>
    </citation>
    <scope>NUCLEOTIDE SEQUENCE</scope>
    <source>
        <strain evidence="2">Expedition CK06-06</strain>
    </source>
</reference>
<comment type="caution">
    <text evidence="2">The sequence shown here is derived from an EMBL/GenBank/DDBJ whole genome shotgun (WGS) entry which is preliminary data.</text>
</comment>
<dbReference type="GO" id="GO:0051536">
    <property type="term" value="F:iron-sulfur cluster binding"/>
    <property type="evidence" value="ECO:0007669"/>
    <property type="project" value="InterPro"/>
</dbReference>
<dbReference type="GO" id="GO:0009055">
    <property type="term" value="F:electron transfer activity"/>
    <property type="evidence" value="ECO:0007669"/>
    <property type="project" value="InterPro"/>
</dbReference>
<dbReference type="GO" id="GO:0016625">
    <property type="term" value="F:oxidoreductase activity, acting on the aldehyde or oxo group of donors, iron-sulfur protein as acceptor"/>
    <property type="evidence" value="ECO:0007669"/>
    <property type="project" value="InterPro"/>
</dbReference>
<dbReference type="InterPro" id="IPR013985">
    <property type="entry name" value="Ald_Fedxn_OxRdtase_dom3"/>
</dbReference>